<keyword evidence="1" id="KW-0812">Transmembrane</keyword>
<dbReference type="AlphaFoldDB" id="A0A2N0VF29"/>
<name>A0A2N0VF29_9BACT</name>
<dbReference type="PANTHER" id="PTHR41795:SF1">
    <property type="entry name" value="EXOPOLYSACCHARIDE SYNTHESIS PROTEIN"/>
    <property type="match status" value="1"/>
</dbReference>
<dbReference type="PIRSF" id="PIRSF033239">
    <property type="entry name" value="ExoD"/>
    <property type="match status" value="1"/>
</dbReference>
<feature type="transmembrane region" description="Helical" evidence="1">
    <location>
        <begin position="130"/>
        <end position="148"/>
    </location>
</feature>
<accession>A0A2N0VF29</accession>
<feature type="transmembrane region" description="Helical" evidence="1">
    <location>
        <begin position="154"/>
        <end position="171"/>
    </location>
</feature>
<protein>
    <submittedName>
        <fullName evidence="2">Exopolysaccharide biosynthesis protein</fullName>
    </submittedName>
</protein>
<evidence type="ECO:0000256" key="1">
    <source>
        <dbReference type="SAM" id="Phobius"/>
    </source>
</evidence>
<feature type="transmembrane region" description="Helical" evidence="1">
    <location>
        <begin position="176"/>
        <end position="195"/>
    </location>
</feature>
<feature type="transmembrane region" description="Helical" evidence="1">
    <location>
        <begin position="63"/>
        <end position="80"/>
    </location>
</feature>
<keyword evidence="1" id="KW-1133">Transmembrane helix</keyword>
<evidence type="ECO:0000313" key="3">
    <source>
        <dbReference type="Proteomes" id="UP000233398"/>
    </source>
</evidence>
<dbReference type="InterPro" id="IPR010331">
    <property type="entry name" value="ExoD"/>
</dbReference>
<organism evidence="2 3">
    <name type="scientific">Rhodohalobacter barkolensis</name>
    <dbReference type="NCBI Taxonomy" id="2053187"/>
    <lineage>
        <taxon>Bacteria</taxon>
        <taxon>Pseudomonadati</taxon>
        <taxon>Balneolota</taxon>
        <taxon>Balneolia</taxon>
        <taxon>Balneolales</taxon>
        <taxon>Balneolaceae</taxon>
        <taxon>Rhodohalobacter</taxon>
    </lineage>
</organism>
<keyword evidence="1" id="KW-0472">Membrane</keyword>
<dbReference type="OrthoDB" id="7949130at2"/>
<keyword evidence="3" id="KW-1185">Reference proteome</keyword>
<reference evidence="2 3" key="1">
    <citation type="submission" date="2017-11" db="EMBL/GenBank/DDBJ databases">
        <title>Rhodohalobacter 15182 sp. nov., isolated from a salt lake.</title>
        <authorList>
            <person name="Han S."/>
        </authorList>
    </citation>
    <scope>NUCLEOTIDE SEQUENCE [LARGE SCALE GENOMIC DNA]</scope>
    <source>
        <strain evidence="2 3">15182</strain>
    </source>
</reference>
<proteinExistence type="predicted"/>
<sequence length="196" mass="21508">MNEQKEFQSLQELLKRIQKLSQEEENISVGEIIEMVGDRSYGPLLLIAGLATLAPIIGDIPGMPTVLGAIVFLFSVQLLFGKEHFWLPKVLLNRSISGKKLDKGIQWLESPARWIDKLLKPRLRMLVKDTAVYVIAFVCLMIASVMPIMEFVPFSANAAGAALTVFGLALIARDGLLLVLALILTVAIAVIIISVI</sequence>
<dbReference type="PANTHER" id="PTHR41795">
    <property type="entry name" value="EXOPOLYSACCHARIDE SYNTHESIS PROTEIN"/>
    <property type="match status" value="1"/>
</dbReference>
<dbReference type="RefSeq" id="WP_101074046.1">
    <property type="nucleotide sequence ID" value="NZ_PISP01000005.1"/>
</dbReference>
<comment type="caution">
    <text evidence="2">The sequence shown here is derived from an EMBL/GenBank/DDBJ whole genome shotgun (WGS) entry which is preliminary data.</text>
</comment>
<dbReference type="Pfam" id="PF06055">
    <property type="entry name" value="ExoD"/>
    <property type="match status" value="1"/>
</dbReference>
<gene>
    <name evidence="2" type="ORF">CWD77_13155</name>
</gene>
<dbReference type="EMBL" id="PISP01000005">
    <property type="protein sequence ID" value="PKD42796.1"/>
    <property type="molecule type" value="Genomic_DNA"/>
</dbReference>
<feature type="transmembrane region" description="Helical" evidence="1">
    <location>
        <begin position="41"/>
        <end position="57"/>
    </location>
</feature>
<dbReference type="Proteomes" id="UP000233398">
    <property type="component" value="Unassembled WGS sequence"/>
</dbReference>
<evidence type="ECO:0000313" key="2">
    <source>
        <dbReference type="EMBL" id="PKD42796.1"/>
    </source>
</evidence>